<comment type="caution">
    <text evidence="2">The sequence shown here is derived from an EMBL/GenBank/DDBJ whole genome shotgun (WGS) entry which is preliminary data.</text>
</comment>
<accession>A0A4Z2GNR8</accession>
<gene>
    <name evidence="2" type="ORF">EYF80_035452</name>
</gene>
<dbReference type="Proteomes" id="UP000314294">
    <property type="component" value="Unassembled WGS sequence"/>
</dbReference>
<feature type="compositionally biased region" description="Basic and acidic residues" evidence="1">
    <location>
        <begin position="18"/>
        <end position="27"/>
    </location>
</feature>
<dbReference type="EMBL" id="SRLO01000488">
    <property type="protein sequence ID" value="TNN54302.1"/>
    <property type="molecule type" value="Genomic_DNA"/>
</dbReference>
<organism evidence="2 3">
    <name type="scientific">Liparis tanakae</name>
    <name type="common">Tanaka's snailfish</name>
    <dbReference type="NCBI Taxonomy" id="230148"/>
    <lineage>
        <taxon>Eukaryota</taxon>
        <taxon>Metazoa</taxon>
        <taxon>Chordata</taxon>
        <taxon>Craniata</taxon>
        <taxon>Vertebrata</taxon>
        <taxon>Euteleostomi</taxon>
        <taxon>Actinopterygii</taxon>
        <taxon>Neopterygii</taxon>
        <taxon>Teleostei</taxon>
        <taxon>Neoteleostei</taxon>
        <taxon>Acanthomorphata</taxon>
        <taxon>Eupercaria</taxon>
        <taxon>Perciformes</taxon>
        <taxon>Cottioidei</taxon>
        <taxon>Cottales</taxon>
        <taxon>Liparidae</taxon>
        <taxon>Liparis</taxon>
    </lineage>
</organism>
<proteinExistence type="predicted"/>
<feature type="region of interest" description="Disordered" evidence="1">
    <location>
        <begin position="1"/>
        <end position="27"/>
    </location>
</feature>
<evidence type="ECO:0000256" key="1">
    <source>
        <dbReference type="SAM" id="MobiDB-lite"/>
    </source>
</evidence>
<protein>
    <submittedName>
        <fullName evidence="2">Uncharacterized protein</fullName>
    </submittedName>
</protein>
<sequence length="64" mass="7096">MSVSVSSVAPRLDQTGSLRHEDVEEDQRRSLALFLHVVSDHMTRVPDNETGPPPRPPPSRPPDV</sequence>
<reference evidence="2 3" key="1">
    <citation type="submission" date="2019-03" db="EMBL/GenBank/DDBJ databases">
        <title>First draft genome of Liparis tanakae, snailfish: a comprehensive survey of snailfish specific genes.</title>
        <authorList>
            <person name="Kim W."/>
            <person name="Song I."/>
            <person name="Jeong J.-H."/>
            <person name="Kim D."/>
            <person name="Kim S."/>
            <person name="Ryu S."/>
            <person name="Song J.Y."/>
            <person name="Lee S.K."/>
        </authorList>
    </citation>
    <scope>NUCLEOTIDE SEQUENCE [LARGE SCALE GENOMIC DNA]</scope>
    <source>
        <tissue evidence="2">Muscle</tissue>
    </source>
</reference>
<feature type="region of interest" description="Disordered" evidence="1">
    <location>
        <begin position="42"/>
        <end position="64"/>
    </location>
</feature>
<evidence type="ECO:0000313" key="3">
    <source>
        <dbReference type="Proteomes" id="UP000314294"/>
    </source>
</evidence>
<feature type="compositionally biased region" description="Pro residues" evidence="1">
    <location>
        <begin position="51"/>
        <end position="64"/>
    </location>
</feature>
<dbReference type="AlphaFoldDB" id="A0A4Z2GNR8"/>
<keyword evidence="3" id="KW-1185">Reference proteome</keyword>
<name>A0A4Z2GNR8_9TELE</name>
<evidence type="ECO:0000313" key="2">
    <source>
        <dbReference type="EMBL" id="TNN54302.1"/>
    </source>
</evidence>